<keyword evidence="1" id="KW-0694">RNA-binding</keyword>
<dbReference type="AlphaFoldDB" id="A0A8J6ACD7"/>
<keyword evidence="4" id="KW-1185">Reference proteome</keyword>
<proteinExistence type="predicted"/>
<evidence type="ECO:0000313" key="4">
    <source>
        <dbReference type="Proteomes" id="UP000700334"/>
    </source>
</evidence>
<sequence length="209" mass="23642">LWKLFTGGLSFKTTNERLINHFGQWGTLRVGSKERSKHQAFQRLSVCHMCHHGADGCSHECRWTEKCGPREGCVKSRFSKIWYHLTEKKVFVCHIKDTEEHHLKDYFEQWQIVIQKEHTVDAHKCEVRKALSKQEIGSASHIQRSQSGSGNFGGSHRGSFGVNDNSVEEETSVVEVAWVAVMMVVDMVAGGNGVRMKATVEVVEATMIL</sequence>
<evidence type="ECO:0000256" key="2">
    <source>
        <dbReference type="SAM" id="MobiDB-lite"/>
    </source>
</evidence>
<comment type="caution">
    <text evidence="3">The sequence shown here is derived from an EMBL/GenBank/DDBJ whole genome shotgun (WGS) entry which is preliminary data.</text>
</comment>
<dbReference type="GO" id="GO:0071013">
    <property type="term" value="C:catalytic step 2 spliceosome"/>
    <property type="evidence" value="ECO:0007669"/>
    <property type="project" value="TreeGrafter"/>
</dbReference>
<dbReference type="GO" id="GO:0003730">
    <property type="term" value="F:mRNA 3'-UTR binding"/>
    <property type="evidence" value="ECO:0007669"/>
    <property type="project" value="TreeGrafter"/>
</dbReference>
<evidence type="ECO:0000313" key="3">
    <source>
        <dbReference type="EMBL" id="KAG8518448.1"/>
    </source>
</evidence>
<dbReference type="PANTHER" id="PTHR48026:SF2">
    <property type="entry name" value="HETEROGENEOUS NUCLEAR RIBONUCLEOPROTEIN A1-RELATED"/>
    <property type="match status" value="1"/>
</dbReference>
<organism evidence="3 4">
    <name type="scientific">Galemys pyrenaicus</name>
    <name type="common">Iberian desman</name>
    <name type="synonym">Pyrenean desman</name>
    <dbReference type="NCBI Taxonomy" id="202257"/>
    <lineage>
        <taxon>Eukaryota</taxon>
        <taxon>Metazoa</taxon>
        <taxon>Chordata</taxon>
        <taxon>Craniata</taxon>
        <taxon>Vertebrata</taxon>
        <taxon>Euteleostomi</taxon>
        <taxon>Mammalia</taxon>
        <taxon>Eutheria</taxon>
        <taxon>Laurasiatheria</taxon>
        <taxon>Eulipotyphla</taxon>
        <taxon>Talpidae</taxon>
        <taxon>Galemys</taxon>
    </lineage>
</organism>
<feature type="non-terminal residue" evidence="3">
    <location>
        <position position="1"/>
    </location>
</feature>
<dbReference type="GO" id="GO:0000398">
    <property type="term" value="P:mRNA splicing, via spliceosome"/>
    <property type="evidence" value="ECO:0007669"/>
    <property type="project" value="TreeGrafter"/>
</dbReference>
<reference evidence="3" key="1">
    <citation type="journal article" date="2021" name="Evol. Appl.">
        <title>The genome of the Pyrenean desman and the effects of bottlenecks and inbreeding on the genomic landscape of an endangered species.</title>
        <authorList>
            <person name="Escoda L."/>
            <person name="Castresana J."/>
        </authorList>
    </citation>
    <scope>NUCLEOTIDE SEQUENCE</scope>
    <source>
        <strain evidence="3">IBE-C5619</strain>
    </source>
</reference>
<keyword evidence="3" id="KW-0687">Ribonucleoprotein</keyword>
<feature type="compositionally biased region" description="Polar residues" evidence="2">
    <location>
        <begin position="137"/>
        <end position="149"/>
    </location>
</feature>
<dbReference type="EMBL" id="JAGFMF010011632">
    <property type="protein sequence ID" value="KAG8518448.1"/>
    <property type="molecule type" value="Genomic_DNA"/>
</dbReference>
<name>A0A8J6ACD7_GALPY</name>
<protein>
    <submittedName>
        <fullName evidence="3">Heterogeneous nuclear ribonucleoprotein A1-like 2</fullName>
    </submittedName>
</protein>
<gene>
    <name evidence="3" type="ORF">J0S82_000108</name>
</gene>
<feature type="region of interest" description="Disordered" evidence="2">
    <location>
        <begin position="137"/>
        <end position="163"/>
    </location>
</feature>
<dbReference type="PANTHER" id="PTHR48026">
    <property type="entry name" value="HOMOLOGOUS TO DROSOPHILA SQD (SQUID) PROTEIN"/>
    <property type="match status" value="1"/>
</dbReference>
<feature type="non-terminal residue" evidence="3">
    <location>
        <position position="209"/>
    </location>
</feature>
<evidence type="ECO:0000256" key="1">
    <source>
        <dbReference type="ARBA" id="ARBA00022884"/>
    </source>
</evidence>
<dbReference type="Proteomes" id="UP000700334">
    <property type="component" value="Unassembled WGS sequence"/>
</dbReference>
<accession>A0A8J6ACD7</accession>